<keyword evidence="1" id="KW-1133">Transmembrane helix</keyword>
<name>A0A9Q1Q730_9CARY</name>
<dbReference type="EMBL" id="JAKOGI010000694">
    <property type="protein sequence ID" value="KAJ8431353.1"/>
    <property type="molecule type" value="Genomic_DNA"/>
</dbReference>
<keyword evidence="3" id="KW-1185">Reference proteome</keyword>
<keyword evidence="1" id="KW-0472">Membrane</keyword>
<accession>A0A9Q1Q730</accession>
<comment type="caution">
    <text evidence="2">The sequence shown here is derived from an EMBL/GenBank/DDBJ whole genome shotgun (WGS) entry which is preliminary data.</text>
</comment>
<evidence type="ECO:0000313" key="2">
    <source>
        <dbReference type="EMBL" id="KAJ8431353.1"/>
    </source>
</evidence>
<evidence type="ECO:0000256" key="1">
    <source>
        <dbReference type="SAM" id="Phobius"/>
    </source>
</evidence>
<protein>
    <submittedName>
        <fullName evidence="2">Uncharacterized protein</fullName>
    </submittedName>
</protein>
<dbReference type="Proteomes" id="UP001153076">
    <property type="component" value="Unassembled WGS sequence"/>
</dbReference>
<evidence type="ECO:0000313" key="3">
    <source>
        <dbReference type="Proteomes" id="UP001153076"/>
    </source>
</evidence>
<sequence length="183" mass="21323">MFRECQWLLYYMCTMVVVLQKVLHLVYGFGEMKKVERDSDYLSVRRIKGIIVELGCNAKIIKKIYFSKPELPFEDSLVSIESDEEVRELIMLCKSFEYVQLYVEHNDVHFIESPSNHNESDDGHSDCMANDECDEYGSDVEDEEVARVRGTKKKMHDDMVADLEGLRAENQENWEGSNAFDDI</sequence>
<reference evidence="2" key="1">
    <citation type="submission" date="2022-04" db="EMBL/GenBank/DDBJ databases">
        <title>Carnegiea gigantea Genome sequencing and assembly v2.</title>
        <authorList>
            <person name="Copetti D."/>
            <person name="Sanderson M.J."/>
            <person name="Burquez A."/>
            <person name="Wojciechowski M.F."/>
        </authorList>
    </citation>
    <scope>NUCLEOTIDE SEQUENCE</scope>
    <source>
        <strain evidence="2">SGP5-SGP5p</strain>
        <tissue evidence="2">Aerial part</tissue>
    </source>
</reference>
<gene>
    <name evidence="2" type="ORF">Cgig2_002076</name>
</gene>
<keyword evidence="1" id="KW-0812">Transmembrane</keyword>
<proteinExistence type="predicted"/>
<dbReference type="AlphaFoldDB" id="A0A9Q1Q730"/>
<organism evidence="2 3">
    <name type="scientific">Carnegiea gigantea</name>
    <dbReference type="NCBI Taxonomy" id="171969"/>
    <lineage>
        <taxon>Eukaryota</taxon>
        <taxon>Viridiplantae</taxon>
        <taxon>Streptophyta</taxon>
        <taxon>Embryophyta</taxon>
        <taxon>Tracheophyta</taxon>
        <taxon>Spermatophyta</taxon>
        <taxon>Magnoliopsida</taxon>
        <taxon>eudicotyledons</taxon>
        <taxon>Gunneridae</taxon>
        <taxon>Pentapetalae</taxon>
        <taxon>Caryophyllales</taxon>
        <taxon>Cactineae</taxon>
        <taxon>Cactaceae</taxon>
        <taxon>Cactoideae</taxon>
        <taxon>Echinocereeae</taxon>
        <taxon>Carnegiea</taxon>
    </lineage>
</organism>
<feature type="transmembrane region" description="Helical" evidence="1">
    <location>
        <begin position="7"/>
        <end position="29"/>
    </location>
</feature>